<dbReference type="AlphaFoldDB" id="A0A9R1UFF2"/>
<gene>
    <name evidence="1" type="ORF">LSAT_V11C900468810</name>
</gene>
<evidence type="ECO:0000313" key="1">
    <source>
        <dbReference type="EMBL" id="KAJ0186151.1"/>
    </source>
</evidence>
<reference evidence="1 2" key="1">
    <citation type="journal article" date="2017" name="Nat. Commun.">
        <title>Genome assembly with in vitro proximity ligation data and whole-genome triplication in lettuce.</title>
        <authorList>
            <person name="Reyes-Chin-Wo S."/>
            <person name="Wang Z."/>
            <person name="Yang X."/>
            <person name="Kozik A."/>
            <person name="Arikit S."/>
            <person name="Song C."/>
            <person name="Xia L."/>
            <person name="Froenicke L."/>
            <person name="Lavelle D.O."/>
            <person name="Truco M.J."/>
            <person name="Xia R."/>
            <person name="Zhu S."/>
            <person name="Xu C."/>
            <person name="Xu H."/>
            <person name="Xu X."/>
            <person name="Cox K."/>
            <person name="Korf I."/>
            <person name="Meyers B.C."/>
            <person name="Michelmore R.W."/>
        </authorList>
    </citation>
    <scope>NUCLEOTIDE SEQUENCE [LARGE SCALE GENOMIC DNA]</scope>
    <source>
        <strain evidence="2">cv. Salinas</strain>
        <tissue evidence="1">Seedlings</tissue>
    </source>
</reference>
<dbReference type="EMBL" id="NBSK02000009">
    <property type="protein sequence ID" value="KAJ0186151.1"/>
    <property type="molecule type" value="Genomic_DNA"/>
</dbReference>
<evidence type="ECO:0000313" key="2">
    <source>
        <dbReference type="Proteomes" id="UP000235145"/>
    </source>
</evidence>
<name>A0A9R1UFF2_LACSA</name>
<comment type="caution">
    <text evidence="1">The sequence shown here is derived from an EMBL/GenBank/DDBJ whole genome shotgun (WGS) entry which is preliminary data.</text>
</comment>
<dbReference type="Proteomes" id="UP000235145">
    <property type="component" value="Unassembled WGS sequence"/>
</dbReference>
<accession>A0A9R1UFF2</accession>
<sequence length="141" mass="16546">MVVVACFYYYAIVMILYMTSSTPERIPPFSVLGCDNTKKVVFRVIETFERITKSQEECVLREKFATFHMKKALFNGNNLNGYSDPEHLQKKVHSQPITSYSAQRSWSTYSYYYIDSVKRNCKKGRQIGVYRLKYSLAIMLF</sequence>
<proteinExistence type="predicted"/>
<keyword evidence="2" id="KW-1185">Reference proteome</keyword>
<organism evidence="1 2">
    <name type="scientific">Lactuca sativa</name>
    <name type="common">Garden lettuce</name>
    <dbReference type="NCBI Taxonomy" id="4236"/>
    <lineage>
        <taxon>Eukaryota</taxon>
        <taxon>Viridiplantae</taxon>
        <taxon>Streptophyta</taxon>
        <taxon>Embryophyta</taxon>
        <taxon>Tracheophyta</taxon>
        <taxon>Spermatophyta</taxon>
        <taxon>Magnoliopsida</taxon>
        <taxon>eudicotyledons</taxon>
        <taxon>Gunneridae</taxon>
        <taxon>Pentapetalae</taxon>
        <taxon>asterids</taxon>
        <taxon>campanulids</taxon>
        <taxon>Asterales</taxon>
        <taxon>Asteraceae</taxon>
        <taxon>Cichorioideae</taxon>
        <taxon>Cichorieae</taxon>
        <taxon>Lactucinae</taxon>
        <taxon>Lactuca</taxon>
    </lineage>
</organism>
<protein>
    <submittedName>
        <fullName evidence="1">Uncharacterized protein</fullName>
    </submittedName>
</protein>